<feature type="non-terminal residue" evidence="10">
    <location>
        <position position="1"/>
    </location>
</feature>
<dbReference type="GO" id="GO:0004528">
    <property type="term" value="F:phosphodiesterase I activity"/>
    <property type="evidence" value="ECO:0007669"/>
    <property type="project" value="UniProtKB-EC"/>
</dbReference>
<evidence type="ECO:0000256" key="7">
    <source>
        <dbReference type="ARBA" id="ARBA00023211"/>
    </source>
</evidence>
<dbReference type="Proteomes" id="UP000011014">
    <property type="component" value="Unassembled WGS sequence"/>
</dbReference>
<feature type="domain" description="VRR-NUC" evidence="9">
    <location>
        <begin position="282"/>
        <end position="373"/>
    </location>
</feature>
<evidence type="ECO:0000256" key="2">
    <source>
        <dbReference type="ARBA" id="ARBA00005533"/>
    </source>
</evidence>
<keyword evidence="4 8" id="KW-0479">Metal-binding</keyword>
<dbReference type="PANTHER" id="PTHR15749">
    <property type="entry name" value="FANCONI-ASSOCIATED NUCLEASE 1"/>
    <property type="match status" value="1"/>
</dbReference>
<dbReference type="InterPro" id="IPR033315">
    <property type="entry name" value="Fan1-like"/>
</dbReference>
<comment type="catalytic activity">
    <reaction evidence="1 8">
        <text>Hydrolytically removes 5'-nucleotides successively from the 3'-hydroxy termini of 3'-hydroxy-terminated oligonucleotides.</text>
        <dbReference type="EC" id="3.1.4.1"/>
    </reaction>
</comment>
<evidence type="ECO:0000256" key="6">
    <source>
        <dbReference type="ARBA" id="ARBA00022842"/>
    </source>
</evidence>
<sequence>CCSAQKRFSRFYSHFKHKAHLRLPQHLFRLTTTGVFAKISFLFVETLEKQKKYKEASEAIDKILISNTLFPDKYTYRRGKLWLRKIHNMQHVGVKPEVITLILEKALRDDSLNEIVKAELEVRMEKFLHKGALGGTKLEGWKIVKREAVRLSSKSGVKEHSKKWVTTIDGTRFVETVEHLGLRLIKKSNNLDSGEHAEGSLFSTLFALVFHDSIYLNIEDVFISKYQEGPLDFYSPDFFRRRSDQIEQRLEELEDSFEIVLSQVVELYEKVPDSRPIVGVGHHPERFSVARLKSFCQCLGGDALSNILRRILKDPAYRSGMPDLIAWSSTGEDGRYLFCEVKAPNDTLSYGQKLWLKYLVSKDIHCQLLQIAEA</sequence>
<dbReference type="EC" id="3.1.4.1" evidence="8"/>
<keyword evidence="3 8" id="KW-0540">Nuclease</keyword>
<dbReference type="GO" id="GO:0070336">
    <property type="term" value="F:flap-structured DNA binding"/>
    <property type="evidence" value="ECO:0007669"/>
    <property type="project" value="TreeGrafter"/>
</dbReference>
<evidence type="ECO:0000256" key="1">
    <source>
        <dbReference type="ARBA" id="ARBA00000983"/>
    </source>
</evidence>
<keyword evidence="8" id="KW-0539">Nucleus</keyword>
<evidence type="ECO:0000313" key="10">
    <source>
        <dbReference type="EMBL" id="CBY43339.1"/>
    </source>
</evidence>
<dbReference type="InterPro" id="IPR011856">
    <property type="entry name" value="tRNA_endonuc-like_dom_sf"/>
</dbReference>
<keyword evidence="8" id="KW-0234">DNA repair</keyword>
<dbReference type="EMBL" id="FN658119">
    <property type="protein sequence ID" value="CBY43339.1"/>
    <property type="molecule type" value="Genomic_DNA"/>
</dbReference>
<dbReference type="GO" id="GO:0046872">
    <property type="term" value="F:metal ion binding"/>
    <property type="evidence" value="ECO:0007669"/>
    <property type="project" value="UniProtKB-KW"/>
</dbReference>
<dbReference type="GO" id="GO:0008409">
    <property type="term" value="F:5'-3' exonuclease activity"/>
    <property type="evidence" value="ECO:0007669"/>
    <property type="project" value="TreeGrafter"/>
</dbReference>
<comment type="function">
    <text evidence="8">Nuclease required for the repair of DNA interstrand cross-links (ICL). Acts as a 5'-3' exonuclease that anchors at a cut end of DNA and cleaves DNA successively at every third nucleotide, allowing to excise an ICL from one strand through flanking incisions.</text>
</comment>
<gene>
    <name evidence="10" type="ORF">GSOID_T00027927001</name>
</gene>
<accession>E4Z6L1</accession>
<keyword evidence="5 8" id="KW-0378">Hydrolase</keyword>
<comment type="similarity">
    <text evidence="2 8">Belongs to the FAN1 family.</text>
</comment>
<evidence type="ECO:0000256" key="4">
    <source>
        <dbReference type="ARBA" id="ARBA00022723"/>
    </source>
</evidence>
<comment type="cofactor">
    <cofactor evidence="8">
        <name>Mg(2+)</name>
        <dbReference type="ChEBI" id="CHEBI:18420"/>
    </cofactor>
    <cofactor evidence="8">
        <name>Mn(2+)</name>
        <dbReference type="ChEBI" id="CHEBI:29035"/>
    </cofactor>
</comment>
<evidence type="ECO:0000256" key="3">
    <source>
        <dbReference type="ARBA" id="ARBA00022722"/>
    </source>
</evidence>
<protein>
    <recommendedName>
        <fullName evidence="8">Fanconi-associated nuclease</fullName>
        <ecNumber evidence="8">3.1.4.1</ecNumber>
    </recommendedName>
</protein>
<dbReference type="InterPro" id="IPR049126">
    <property type="entry name" value="FAN1-like_TPR"/>
</dbReference>
<proteinExistence type="inferred from homology"/>
<name>E4Z6L1_OIKDI</name>
<keyword evidence="8" id="KW-0227">DNA damage</keyword>
<evidence type="ECO:0000256" key="8">
    <source>
        <dbReference type="RuleBase" id="RU365033"/>
    </source>
</evidence>
<dbReference type="InterPro" id="IPR014883">
    <property type="entry name" value="VRR_NUC"/>
</dbReference>
<dbReference type="PANTHER" id="PTHR15749:SF4">
    <property type="entry name" value="FANCONI-ASSOCIATED NUCLEASE 1"/>
    <property type="match status" value="1"/>
</dbReference>
<dbReference type="SMART" id="SM00990">
    <property type="entry name" value="VRR_NUC"/>
    <property type="match status" value="1"/>
</dbReference>
<evidence type="ECO:0000259" key="9">
    <source>
        <dbReference type="SMART" id="SM00990"/>
    </source>
</evidence>
<keyword evidence="6 8" id="KW-0460">Magnesium</keyword>
<dbReference type="Gene3D" id="3.40.1350.10">
    <property type="match status" value="1"/>
</dbReference>
<dbReference type="Pfam" id="PF08774">
    <property type="entry name" value="VRR_NUC"/>
    <property type="match status" value="1"/>
</dbReference>
<dbReference type="AlphaFoldDB" id="E4Z6L1"/>
<keyword evidence="7 8" id="KW-0464">Manganese</keyword>
<comment type="subcellular location">
    <subcellularLocation>
        <location evidence="8">Nucleus</location>
    </subcellularLocation>
</comment>
<dbReference type="GO" id="GO:0036297">
    <property type="term" value="P:interstrand cross-link repair"/>
    <property type="evidence" value="ECO:0007669"/>
    <property type="project" value="InterPro"/>
</dbReference>
<evidence type="ECO:0000256" key="5">
    <source>
        <dbReference type="ARBA" id="ARBA00022801"/>
    </source>
</evidence>
<dbReference type="GO" id="GO:0017108">
    <property type="term" value="F:5'-flap endonuclease activity"/>
    <property type="evidence" value="ECO:0007669"/>
    <property type="project" value="TreeGrafter"/>
</dbReference>
<organism evidence="10">
    <name type="scientific">Oikopleura dioica</name>
    <name type="common">Tunicate</name>
    <dbReference type="NCBI Taxonomy" id="34765"/>
    <lineage>
        <taxon>Eukaryota</taxon>
        <taxon>Metazoa</taxon>
        <taxon>Chordata</taxon>
        <taxon>Tunicata</taxon>
        <taxon>Appendicularia</taxon>
        <taxon>Copelata</taxon>
        <taxon>Oikopleuridae</taxon>
        <taxon>Oikopleura</taxon>
    </lineage>
</organism>
<dbReference type="GO" id="GO:0005634">
    <property type="term" value="C:nucleus"/>
    <property type="evidence" value="ECO:0007669"/>
    <property type="project" value="UniProtKB-SubCell"/>
</dbReference>
<reference evidence="10" key="1">
    <citation type="journal article" date="2010" name="Science">
        <title>Plasticity of animal genome architecture unmasked by rapid evolution of a pelagic tunicate.</title>
        <authorList>
            <person name="Denoeud F."/>
            <person name="Henriet S."/>
            <person name="Mungpakdee S."/>
            <person name="Aury J.M."/>
            <person name="Da Silva C."/>
            <person name="Brinkmann H."/>
            <person name="Mikhaleva J."/>
            <person name="Olsen L.C."/>
            <person name="Jubin C."/>
            <person name="Canestro C."/>
            <person name="Bouquet J.M."/>
            <person name="Danks G."/>
            <person name="Poulain J."/>
            <person name="Campsteijn C."/>
            <person name="Adamski M."/>
            <person name="Cross I."/>
            <person name="Yadetie F."/>
            <person name="Muffato M."/>
            <person name="Louis A."/>
            <person name="Butcher S."/>
            <person name="Tsagkogeorga G."/>
            <person name="Konrad A."/>
            <person name="Singh S."/>
            <person name="Jensen M.F."/>
            <person name="Cong E.H."/>
            <person name="Eikeseth-Otteraa H."/>
            <person name="Noel B."/>
            <person name="Anthouard V."/>
            <person name="Porcel B.M."/>
            <person name="Kachouri-Lafond R."/>
            <person name="Nishino A."/>
            <person name="Ugolini M."/>
            <person name="Chourrout P."/>
            <person name="Nishida H."/>
            <person name="Aasland R."/>
            <person name="Huzurbazar S."/>
            <person name="Westhof E."/>
            <person name="Delsuc F."/>
            <person name="Lehrach H."/>
            <person name="Reinhardt R."/>
            <person name="Weissenbach J."/>
            <person name="Roy S.W."/>
            <person name="Artiguenave F."/>
            <person name="Postlethwait J.H."/>
            <person name="Manak J.R."/>
            <person name="Thompson E.M."/>
            <person name="Jaillon O."/>
            <person name="Du Pasquier L."/>
            <person name="Boudinot P."/>
            <person name="Liberles D.A."/>
            <person name="Volff J.N."/>
            <person name="Philippe H."/>
            <person name="Lenhard B."/>
            <person name="Roest Crollius H."/>
            <person name="Wincker P."/>
            <person name="Chourrout D."/>
        </authorList>
    </citation>
    <scope>NUCLEOTIDE SEQUENCE [LARGE SCALE GENOMIC DNA]</scope>
</reference>
<dbReference type="Pfam" id="PF21170">
    <property type="entry name" value="FAN1_TPR"/>
    <property type="match status" value="1"/>
</dbReference>